<keyword evidence="6 8" id="KW-0457">Lysine biosynthesis</keyword>
<dbReference type="GO" id="GO:0016811">
    <property type="term" value="F:hydrolase activity, acting on carbon-nitrogen (but not peptide) bonds, in linear amides"/>
    <property type="evidence" value="ECO:0007669"/>
    <property type="project" value="UniProtKB-UniRule"/>
</dbReference>
<dbReference type="InterPro" id="IPR002933">
    <property type="entry name" value="Peptidase_M20"/>
</dbReference>
<evidence type="ECO:0000256" key="3">
    <source>
        <dbReference type="ARBA" id="ARBA00022723"/>
    </source>
</evidence>
<protein>
    <recommendedName>
        <fullName evidence="8">Putative [LysW]-lysine hydrolase</fullName>
        <ecNumber evidence="8">3.5.1.130</ecNumber>
    </recommendedName>
</protein>
<gene>
    <name evidence="8" type="primary">lysK</name>
    <name evidence="9" type="ORF">A6A03_09415</name>
</gene>
<dbReference type="STRING" id="1707952.A6A03_09415"/>
<comment type="pathway">
    <text evidence="8">Amino-acid biosynthesis; L-lysine biosynthesis via AAA pathway; L-lysine from L-alpha-aminoadipate (Thermus route): step 5/5.</text>
</comment>
<keyword evidence="3 8" id="KW-0479">Metal-binding</keyword>
<dbReference type="GO" id="GO:0050897">
    <property type="term" value="F:cobalt ion binding"/>
    <property type="evidence" value="ECO:0007669"/>
    <property type="project" value="UniProtKB-UniRule"/>
</dbReference>
<feature type="binding site" evidence="8">
    <location>
        <position position="145"/>
    </location>
    <ligand>
        <name>Zn(2+)</name>
        <dbReference type="ChEBI" id="CHEBI:29105"/>
        <label>1</label>
    </ligand>
</feature>
<dbReference type="NCBIfam" id="TIGR01902">
    <property type="entry name" value="dapE-lys-deAc"/>
    <property type="match status" value="1"/>
</dbReference>
<dbReference type="InterPro" id="IPR050072">
    <property type="entry name" value="Peptidase_M20A"/>
</dbReference>
<dbReference type="PANTHER" id="PTHR43808:SF28">
    <property type="entry name" value="[LYSW]-LYSINE_[LYSW]-ORNITHINE HYDROLASE"/>
    <property type="match status" value="1"/>
</dbReference>
<dbReference type="EC" id="3.5.1.130" evidence="8"/>
<proteinExistence type="inferred from homology"/>
<evidence type="ECO:0000256" key="6">
    <source>
        <dbReference type="ARBA" id="ARBA00023154"/>
    </source>
</evidence>
<dbReference type="OrthoDB" id="9792335at2"/>
<keyword evidence="2 8" id="KW-0028">Amino-acid biosynthesis</keyword>
<comment type="catalytic activity">
    <reaction evidence="8">
        <text>[amino-group carrier protein]-C-terminal-gamma-(L-lysyl)-L-glutamate + H2O = [amino-group carrier protein]-C-terminal-L-glutamate + L-lysine</text>
        <dbReference type="Rhea" id="RHEA:48684"/>
        <dbReference type="Rhea" id="RHEA-COMP:9693"/>
        <dbReference type="Rhea" id="RHEA-COMP:9715"/>
        <dbReference type="ChEBI" id="CHEBI:15377"/>
        <dbReference type="ChEBI" id="CHEBI:32551"/>
        <dbReference type="ChEBI" id="CHEBI:78525"/>
        <dbReference type="ChEBI" id="CHEBI:78526"/>
        <dbReference type="EC" id="3.5.1.130"/>
    </reaction>
</comment>
<dbReference type="InterPro" id="IPR010175">
    <property type="entry name" value="LysK"/>
</dbReference>
<accession>A0A178MGB4</accession>
<comment type="cofactor">
    <cofactor evidence="8">
        <name>Zn(2+)</name>
        <dbReference type="ChEBI" id="CHEBI:29105"/>
    </cofactor>
    <cofactor evidence="8">
        <name>Co(2+)</name>
        <dbReference type="ChEBI" id="CHEBI:48828"/>
    </cofactor>
    <text evidence="8">Binds 2 Zn(2+) or Co(2+) ions per subunit.</text>
</comment>
<comment type="caution">
    <text evidence="9">The sequence shown here is derived from an EMBL/GenBank/DDBJ whole genome shotgun (WGS) entry which is preliminary data.</text>
</comment>
<dbReference type="EMBL" id="LWQS01000035">
    <property type="protein sequence ID" value="OAN47656.1"/>
    <property type="molecule type" value="Genomic_DNA"/>
</dbReference>
<feature type="binding site" evidence="8">
    <location>
        <position position="64"/>
    </location>
    <ligand>
        <name>Zn(2+)</name>
        <dbReference type="ChEBI" id="CHEBI:29105"/>
        <label>1</label>
    </ligand>
</feature>
<evidence type="ECO:0000313" key="9">
    <source>
        <dbReference type="EMBL" id="OAN47656.1"/>
    </source>
</evidence>
<dbReference type="PANTHER" id="PTHR43808">
    <property type="entry name" value="ACETYLORNITHINE DEACETYLASE"/>
    <property type="match status" value="1"/>
</dbReference>
<evidence type="ECO:0000313" key="10">
    <source>
        <dbReference type="Proteomes" id="UP000078287"/>
    </source>
</evidence>
<dbReference type="UniPathway" id="UPA00033">
    <property type="reaction ID" value="UER00039"/>
</dbReference>
<keyword evidence="7 8" id="KW-0170">Cobalt</keyword>
<feature type="binding site" evidence="8">
    <location>
        <position position="323"/>
    </location>
    <ligand>
        <name>Zn(2+)</name>
        <dbReference type="ChEBI" id="CHEBI:29105"/>
        <label>2</label>
    </ligand>
</feature>
<evidence type="ECO:0000256" key="2">
    <source>
        <dbReference type="ARBA" id="ARBA00022605"/>
    </source>
</evidence>
<dbReference type="Gene3D" id="3.30.70.360">
    <property type="match status" value="1"/>
</dbReference>
<evidence type="ECO:0000256" key="1">
    <source>
        <dbReference type="ARBA" id="ARBA00022490"/>
    </source>
</evidence>
<feature type="binding site" evidence="8">
    <location>
        <position position="88"/>
    </location>
    <ligand>
        <name>Zn(2+)</name>
        <dbReference type="ChEBI" id="CHEBI:29105"/>
        <label>1</label>
    </ligand>
</feature>
<dbReference type="GO" id="GO:0005737">
    <property type="term" value="C:cytoplasm"/>
    <property type="evidence" value="ECO:0007669"/>
    <property type="project" value="UniProtKB-SubCell"/>
</dbReference>
<dbReference type="SUPFAM" id="SSF53187">
    <property type="entry name" value="Zn-dependent exopeptidases"/>
    <property type="match status" value="1"/>
</dbReference>
<evidence type="ECO:0000256" key="7">
    <source>
        <dbReference type="ARBA" id="ARBA00023285"/>
    </source>
</evidence>
<dbReference type="Gene3D" id="3.40.630.10">
    <property type="entry name" value="Zn peptidases"/>
    <property type="match status" value="2"/>
</dbReference>
<feature type="binding site" evidence="8">
    <location>
        <position position="122"/>
    </location>
    <ligand>
        <name>Zn(2+)</name>
        <dbReference type="ChEBI" id="CHEBI:29105"/>
        <label>2</label>
    </ligand>
</feature>
<comment type="function">
    <text evidence="8">Catalyzes the release of L-lysine from [LysW]-gamma-L-lysine.</text>
</comment>
<dbReference type="AlphaFoldDB" id="A0A178MGB4"/>
<dbReference type="CDD" id="cd05653">
    <property type="entry name" value="M20_ArgE_LysK"/>
    <property type="match status" value="1"/>
</dbReference>
<feature type="active site" evidence="8">
    <location>
        <position position="66"/>
    </location>
</feature>
<keyword evidence="5 8" id="KW-0862">Zinc</keyword>
<keyword evidence="4 8" id="KW-0378">Hydrolase</keyword>
<dbReference type="Proteomes" id="UP000078287">
    <property type="component" value="Unassembled WGS sequence"/>
</dbReference>
<dbReference type="GO" id="GO:0008270">
    <property type="term" value="F:zinc ion binding"/>
    <property type="evidence" value="ECO:0007669"/>
    <property type="project" value="UniProtKB-UniRule"/>
</dbReference>
<keyword evidence="1 8" id="KW-0963">Cytoplasm</keyword>
<dbReference type="GO" id="GO:0019878">
    <property type="term" value="P:lysine biosynthetic process via aminoadipic acid"/>
    <property type="evidence" value="ECO:0007669"/>
    <property type="project" value="UniProtKB-UniRule"/>
</dbReference>
<keyword evidence="10" id="KW-1185">Reference proteome</keyword>
<reference evidence="9 10" key="1">
    <citation type="submission" date="2016-04" db="EMBL/GenBank/DDBJ databases">
        <title>Chloroflexus islandicus sp. nov., a thermophilic filamentous anoxygenic phototrophic bacterium from geyser Strokkur (Iceland).</title>
        <authorList>
            <person name="Gaisin V.A."/>
            <person name="Kalashnikov A.M."/>
            <person name="Sukhacheva M.V."/>
            <person name="Grouzdev D.S."/>
            <person name="Ivanov T.M."/>
            <person name="Kuznetsov B."/>
            <person name="Gorlenko V.M."/>
        </authorList>
    </citation>
    <scope>NUCLEOTIDE SEQUENCE [LARGE SCALE GENOMIC DNA]</scope>
    <source>
        <strain evidence="10">isl-2</strain>
    </source>
</reference>
<evidence type="ECO:0000256" key="5">
    <source>
        <dbReference type="ARBA" id="ARBA00022833"/>
    </source>
</evidence>
<name>A0A178MGB4_9CHLR</name>
<dbReference type="NCBIfam" id="NF003367">
    <property type="entry name" value="PRK04443.1"/>
    <property type="match status" value="1"/>
</dbReference>
<comment type="similarity">
    <text evidence="8">Belongs to the peptidase M20A family. LysK subfamily.</text>
</comment>
<comment type="subcellular location">
    <subcellularLocation>
        <location evidence="8">Cytoplasm</location>
    </subcellularLocation>
</comment>
<dbReference type="Pfam" id="PF01546">
    <property type="entry name" value="Peptidase_M20"/>
    <property type="match status" value="1"/>
</dbReference>
<feature type="active site" description="Proton acceptor" evidence="8">
    <location>
        <position position="121"/>
    </location>
</feature>
<dbReference type="HAMAP" id="MF_01120">
    <property type="entry name" value="LysK"/>
    <property type="match status" value="1"/>
</dbReference>
<feature type="binding site" evidence="8">
    <location>
        <position position="88"/>
    </location>
    <ligand>
        <name>Zn(2+)</name>
        <dbReference type="ChEBI" id="CHEBI:29105"/>
        <label>2</label>
    </ligand>
</feature>
<evidence type="ECO:0000256" key="8">
    <source>
        <dbReference type="HAMAP-Rule" id="MF_01120"/>
    </source>
</evidence>
<sequence>MMHEAVDFLIRLLRTPSLSGHEAAAVQVMVEQMAAFGWEAFVDESGSAVGHVGTSGPLVVLLGHIDTVPGEVPVRIENGKLYGRGAVDAKGPLATFVWAARRAELAGMLNCRLAIVGATEEEAASSRGAHAARDRYRPAFCVIGEPSGWDRITLGYKGRLLAHYRYAQPAAHSAGEQRAAPEQMVDIWRAVEHHCQTVNAGRERLFEQLIPSLRRVQSGSDGITEWVEATVGLRLPPGVDPDALAGTLRELAGPAEVTFEGACPAFQSPRTTPLASAFVRAIRQHGGQPAFLHKTGTADMNVVGPAWQCPIVAYGPGDSRLDHTPDEHVELAEYERAIAVLAEVLGQLR</sequence>
<evidence type="ECO:0000256" key="4">
    <source>
        <dbReference type="ARBA" id="ARBA00022801"/>
    </source>
</evidence>
<organism evidence="9 10">
    <name type="scientific">Chloroflexus islandicus</name>
    <dbReference type="NCBI Taxonomy" id="1707952"/>
    <lineage>
        <taxon>Bacteria</taxon>
        <taxon>Bacillati</taxon>
        <taxon>Chloroflexota</taxon>
        <taxon>Chloroflexia</taxon>
        <taxon>Chloroflexales</taxon>
        <taxon>Chloroflexineae</taxon>
        <taxon>Chloroflexaceae</taxon>
        <taxon>Chloroflexus</taxon>
    </lineage>
</organism>